<dbReference type="AlphaFoldDB" id="A0A8S1GNU3"/>
<feature type="compositionally biased region" description="Low complexity" evidence="1">
    <location>
        <begin position="669"/>
        <end position="686"/>
    </location>
</feature>
<feature type="region of interest" description="Disordered" evidence="1">
    <location>
        <begin position="1"/>
        <end position="25"/>
    </location>
</feature>
<protein>
    <submittedName>
        <fullName evidence="2">Uncharacterized protein</fullName>
    </submittedName>
</protein>
<keyword evidence="3" id="KW-1185">Reference proteome</keyword>
<organism evidence="2 3">
    <name type="scientific">Caenorhabditis auriculariae</name>
    <dbReference type="NCBI Taxonomy" id="2777116"/>
    <lineage>
        <taxon>Eukaryota</taxon>
        <taxon>Metazoa</taxon>
        <taxon>Ecdysozoa</taxon>
        <taxon>Nematoda</taxon>
        <taxon>Chromadorea</taxon>
        <taxon>Rhabditida</taxon>
        <taxon>Rhabditina</taxon>
        <taxon>Rhabditomorpha</taxon>
        <taxon>Rhabditoidea</taxon>
        <taxon>Rhabditidae</taxon>
        <taxon>Peloderinae</taxon>
        <taxon>Caenorhabditis</taxon>
    </lineage>
</organism>
<accession>A0A8S1GNU3</accession>
<evidence type="ECO:0000313" key="3">
    <source>
        <dbReference type="Proteomes" id="UP000835052"/>
    </source>
</evidence>
<dbReference type="EMBL" id="CAJGYM010000001">
    <property type="protein sequence ID" value="CAD6184448.1"/>
    <property type="molecule type" value="Genomic_DNA"/>
</dbReference>
<gene>
    <name evidence="2" type="ORF">CAUJ_LOCUS367</name>
</gene>
<proteinExistence type="predicted"/>
<reference evidence="2" key="1">
    <citation type="submission" date="2020-10" db="EMBL/GenBank/DDBJ databases">
        <authorList>
            <person name="Kikuchi T."/>
        </authorList>
    </citation>
    <scope>NUCLEOTIDE SEQUENCE</scope>
    <source>
        <strain evidence="2">NKZ352</strain>
    </source>
</reference>
<sequence length="709" mass="78856">MGLNSPNHGVMPTQDIWNAPNGDPLESQRIWGDTSFPPPPINNGNFMLSTRKDVDVGDADWRVASAAGHNLRQVWNDTPVFEMSWKPPQGVYEDGAVMNGEGHGWPPSNPRGLPPQSIPRHRGRGSMPPGPMGGRTAPPNFRQQFGQSPGPLVAGPYFATPPPDVLMDMNTAMMSDMSLGGPPPMIPMPQRSYVNNGVIKDFNSPWPPPQPQFPQEEFFDPNVTPYGAPMNGMPQGRGRPPFGRQPNSANNRPQQFFRPQHNPPQQQQVFSQGMMAQPQQPFYNHPQTIHQQHVQPFRQPYAPVQGNAMDDYAMWTDEHDEEAKKKKQLKDKGLLGWGDAEAVNSQPIKNWLVDEGEEEDLETALQRCPTFQKLRRRPQDVGSQEEEAETNANSSKNWLTMQSKKSIVPCGWGDLPPEYAEKLDFKTWEEINVPTTMVSPRDSVQMSMAPMTSAPNGGAVPSSTLPPDLERMPWNLPHQEQRNPFFAQHMNQHQQQPQGEPSSRFGPNETWVQTEGFLSRLGDAVGLGPVDQGPESEEKFEGSADKIAEMLRYAVEKGYLDMEMMTLPQLPPTVLDLLSTILVKIPALDTVESEMKQLAEESRPAHVAADAQPTTWLNDVQKVEYDRLVINVVTSKIEVQELSRKIHRALVEAGVLPPGREAPPMTLQPNSADSSSHAPNSPPSASIEPETANSGQPPVQCDFYDYSYL</sequence>
<evidence type="ECO:0000256" key="1">
    <source>
        <dbReference type="SAM" id="MobiDB-lite"/>
    </source>
</evidence>
<feature type="region of interest" description="Disordered" evidence="1">
    <location>
        <begin position="232"/>
        <end position="252"/>
    </location>
</feature>
<dbReference type="OrthoDB" id="5818689at2759"/>
<feature type="region of interest" description="Disordered" evidence="1">
    <location>
        <begin position="372"/>
        <end position="397"/>
    </location>
</feature>
<feature type="compositionally biased region" description="Pro residues" evidence="1">
    <location>
        <begin position="107"/>
        <end position="117"/>
    </location>
</feature>
<feature type="region of interest" description="Disordered" evidence="1">
    <location>
        <begin position="103"/>
        <end position="147"/>
    </location>
</feature>
<feature type="region of interest" description="Disordered" evidence="1">
    <location>
        <begin position="657"/>
        <end position="701"/>
    </location>
</feature>
<comment type="caution">
    <text evidence="2">The sequence shown here is derived from an EMBL/GenBank/DDBJ whole genome shotgun (WGS) entry which is preliminary data.</text>
</comment>
<name>A0A8S1GNU3_9PELO</name>
<evidence type="ECO:0000313" key="2">
    <source>
        <dbReference type="EMBL" id="CAD6184448.1"/>
    </source>
</evidence>
<dbReference type="Proteomes" id="UP000835052">
    <property type="component" value="Unassembled WGS sequence"/>
</dbReference>